<dbReference type="Proteomes" id="UP000289437">
    <property type="component" value="Unassembled WGS sequence"/>
</dbReference>
<sequence length="48" mass="5497">MSSPRKQLPGNWPDARQMEAGIDLYQAPELQGRILSVQDKCRNGNRRD</sequence>
<accession>A0A4Q0T513</accession>
<dbReference type="EMBL" id="RDSM01000001">
    <property type="protein sequence ID" value="RXH58457.1"/>
    <property type="molecule type" value="Genomic_DNA"/>
</dbReference>
<evidence type="ECO:0000313" key="2">
    <source>
        <dbReference type="Proteomes" id="UP000289437"/>
    </source>
</evidence>
<gene>
    <name evidence="1" type="ORF">GRAN_1767</name>
</gene>
<keyword evidence="2" id="KW-1185">Reference proteome</keyword>
<reference evidence="2" key="2">
    <citation type="submission" date="2019-02" db="EMBL/GenBank/DDBJ databases">
        <title>Granulicella sibirica sp. nov., a psychrotolerant acidobacterium isolated from an organic soil layer in forested tundra, West Siberia.</title>
        <authorList>
            <person name="Oshkin I.Y."/>
            <person name="Kulichevskaya I.S."/>
            <person name="Rijpstra W.I.C."/>
            <person name="Sinninghe Damste J.S."/>
            <person name="Rakitin A.L."/>
            <person name="Ravin N.V."/>
            <person name="Dedysh S.N."/>
        </authorList>
    </citation>
    <scope>NUCLEOTIDE SEQUENCE [LARGE SCALE GENOMIC DNA]</scope>
    <source>
        <strain evidence="2">AF10</strain>
    </source>
</reference>
<organism evidence="1 2">
    <name type="scientific">Granulicella sibirica</name>
    <dbReference type="NCBI Taxonomy" id="2479048"/>
    <lineage>
        <taxon>Bacteria</taxon>
        <taxon>Pseudomonadati</taxon>
        <taxon>Acidobacteriota</taxon>
        <taxon>Terriglobia</taxon>
        <taxon>Terriglobales</taxon>
        <taxon>Acidobacteriaceae</taxon>
        <taxon>Granulicella</taxon>
    </lineage>
</organism>
<proteinExistence type="predicted"/>
<dbReference type="AlphaFoldDB" id="A0A4Q0T513"/>
<evidence type="ECO:0000313" key="1">
    <source>
        <dbReference type="EMBL" id="RXH58457.1"/>
    </source>
</evidence>
<protein>
    <submittedName>
        <fullName evidence="1">Uncharacterized protein</fullName>
    </submittedName>
</protein>
<comment type="caution">
    <text evidence="1">The sequence shown here is derived from an EMBL/GenBank/DDBJ whole genome shotgun (WGS) entry which is preliminary data.</text>
</comment>
<reference evidence="1 2" key="1">
    <citation type="submission" date="2018-11" db="EMBL/GenBank/DDBJ databases">
        <authorList>
            <person name="Mardanov A.V."/>
            <person name="Ravin N.V."/>
            <person name="Dedysh S.N."/>
        </authorList>
    </citation>
    <scope>NUCLEOTIDE SEQUENCE [LARGE SCALE GENOMIC DNA]</scope>
    <source>
        <strain evidence="1 2">AF10</strain>
    </source>
</reference>
<name>A0A4Q0T513_9BACT</name>